<gene>
    <name evidence="1" type="ORF">MRB53_019744</name>
</gene>
<dbReference type="EMBL" id="CM056814">
    <property type="protein sequence ID" value="KAJ8626437.1"/>
    <property type="molecule type" value="Genomic_DNA"/>
</dbReference>
<accession>A0ACC2KZB7</accession>
<evidence type="ECO:0000313" key="2">
    <source>
        <dbReference type="Proteomes" id="UP001234297"/>
    </source>
</evidence>
<comment type="caution">
    <text evidence="1">The sequence shown here is derived from an EMBL/GenBank/DDBJ whole genome shotgun (WGS) entry which is preliminary data.</text>
</comment>
<sequence length="209" mass="23424">MNKEFETIGKQVDVHYVNVGVPSIIEETVEGYYIEHRGLSVEELLQDQEVIYQSLQTNTRSDTTKASGSSDISPGHVHSGDERRIAEKEGESSQVHDFDSQLDSDEAFARSLQELESRLADTFVGETTEAANTTSGFSTDNSDPSPSDTTAVVMRQDNIDPDDMNYEELRLLGEAIGTEDRGLSEELISYLQPFEYRRGLFSREDIDEK</sequence>
<name>A0ACC2KZB7_PERAE</name>
<proteinExistence type="predicted"/>
<keyword evidence="2" id="KW-1185">Reference proteome</keyword>
<protein>
    <submittedName>
        <fullName evidence="1">Uncharacterized protein</fullName>
    </submittedName>
</protein>
<organism evidence="1 2">
    <name type="scientific">Persea americana</name>
    <name type="common">Avocado</name>
    <dbReference type="NCBI Taxonomy" id="3435"/>
    <lineage>
        <taxon>Eukaryota</taxon>
        <taxon>Viridiplantae</taxon>
        <taxon>Streptophyta</taxon>
        <taxon>Embryophyta</taxon>
        <taxon>Tracheophyta</taxon>
        <taxon>Spermatophyta</taxon>
        <taxon>Magnoliopsida</taxon>
        <taxon>Magnoliidae</taxon>
        <taxon>Laurales</taxon>
        <taxon>Lauraceae</taxon>
        <taxon>Persea</taxon>
    </lineage>
</organism>
<dbReference type="Proteomes" id="UP001234297">
    <property type="component" value="Chromosome 6"/>
</dbReference>
<evidence type="ECO:0000313" key="1">
    <source>
        <dbReference type="EMBL" id="KAJ8626437.1"/>
    </source>
</evidence>
<reference evidence="1 2" key="1">
    <citation type="journal article" date="2022" name="Hortic Res">
        <title>A haplotype resolved chromosomal level avocado genome allows analysis of novel avocado genes.</title>
        <authorList>
            <person name="Nath O."/>
            <person name="Fletcher S.J."/>
            <person name="Hayward A."/>
            <person name="Shaw L.M."/>
            <person name="Masouleh A.K."/>
            <person name="Furtado A."/>
            <person name="Henry R.J."/>
            <person name="Mitter N."/>
        </authorList>
    </citation>
    <scope>NUCLEOTIDE SEQUENCE [LARGE SCALE GENOMIC DNA]</scope>
    <source>
        <strain evidence="2">cv. Hass</strain>
    </source>
</reference>